<organism evidence="1 2">
    <name type="scientific">Caerostris extrusa</name>
    <name type="common">Bark spider</name>
    <name type="synonym">Caerostris bankana</name>
    <dbReference type="NCBI Taxonomy" id="172846"/>
    <lineage>
        <taxon>Eukaryota</taxon>
        <taxon>Metazoa</taxon>
        <taxon>Ecdysozoa</taxon>
        <taxon>Arthropoda</taxon>
        <taxon>Chelicerata</taxon>
        <taxon>Arachnida</taxon>
        <taxon>Araneae</taxon>
        <taxon>Araneomorphae</taxon>
        <taxon>Entelegynae</taxon>
        <taxon>Araneoidea</taxon>
        <taxon>Araneidae</taxon>
        <taxon>Caerostris</taxon>
    </lineage>
</organism>
<comment type="caution">
    <text evidence="1">The sequence shown here is derived from an EMBL/GenBank/DDBJ whole genome shotgun (WGS) entry which is preliminary data.</text>
</comment>
<dbReference type="EMBL" id="BPLR01006825">
    <property type="protein sequence ID" value="GIY12664.1"/>
    <property type="molecule type" value="Genomic_DNA"/>
</dbReference>
<dbReference type="AlphaFoldDB" id="A0AAV4QTS5"/>
<evidence type="ECO:0000313" key="1">
    <source>
        <dbReference type="EMBL" id="GIY12664.1"/>
    </source>
</evidence>
<keyword evidence="2" id="KW-1185">Reference proteome</keyword>
<evidence type="ECO:0008006" key="3">
    <source>
        <dbReference type="Google" id="ProtNLM"/>
    </source>
</evidence>
<reference evidence="1 2" key="1">
    <citation type="submission" date="2021-06" db="EMBL/GenBank/DDBJ databases">
        <title>Caerostris extrusa draft genome.</title>
        <authorList>
            <person name="Kono N."/>
            <person name="Arakawa K."/>
        </authorList>
    </citation>
    <scope>NUCLEOTIDE SEQUENCE [LARGE SCALE GENOMIC DNA]</scope>
</reference>
<evidence type="ECO:0000313" key="2">
    <source>
        <dbReference type="Proteomes" id="UP001054945"/>
    </source>
</evidence>
<proteinExistence type="predicted"/>
<accession>A0AAV4QTS5</accession>
<protein>
    <recommendedName>
        <fullName evidence="3">Vitellogenin</fullName>
    </recommendedName>
</protein>
<sequence>MLNKPSAHAWKSASVLMERRKIAHVALFALAAETRHAKSNVDPSRKVIVAAAKKLKKLHVPVETAVSVVKAQPVIKVHPAFAQAIADAAMIIPAKYMSNALVGMGVNAVVIKPVNPLPNASVEIAANVARAKHAIYLPAVSAATIVNAVPA</sequence>
<name>A0AAV4QTS5_CAEEX</name>
<dbReference type="Proteomes" id="UP001054945">
    <property type="component" value="Unassembled WGS sequence"/>
</dbReference>
<gene>
    <name evidence="1" type="ORF">CEXT_494352</name>
</gene>